<organism evidence="1 2">
    <name type="scientific">Rosa chinensis</name>
    <name type="common">China rose</name>
    <dbReference type="NCBI Taxonomy" id="74649"/>
    <lineage>
        <taxon>Eukaryota</taxon>
        <taxon>Viridiplantae</taxon>
        <taxon>Streptophyta</taxon>
        <taxon>Embryophyta</taxon>
        <taxon>Tracheophyta</taxon>
        <taxon>Spermatophyta</taxon>
        <taxon>Magnoliopsida</taxon>
        <taxon>eudicotyledons</taxon>
        <taxon>Gunneridae</taxon>
        <taxon>Pentapetalae</taxon>
        <taxon>rosids</taxon>
        <taxon>fabids</taxon>
        <taxon>Rosales</taxon>
        <taxon>Rosaceae</taxon>
        <taxon>Rosoideae</taxon>
        <taxon>Rosoideae incertae sedis</taxon>
        <taxon>Rosa</taxon>
    </lineage>
</organism>
<gene>
    <name evidence="1" type="ORF">RchiOBHm_Chr1g0340321</name>
</gene>
<accession>A0A2P6SDG7</accession>
<reference evidence="1 2" key="1">
    <citation type="journal article" date="2018" name="Nat. Genet.">
        <title>The Rosa genome provides new insights in the design of modern roses.</title>
        <authorList>
            <person name="Bendahmane M."/>
        </authorList>
    </citation>
    <scope>NUCLEOTIDE SEQUENCE [LARGE SCALE GENOMIC DNA]</scope>
    <source>
        <strain evidence="2">cv. Old Blush</strain>
    </source>
</reference>
<protein>
    <submittedName>
        <fullName evidence="1">Putative fumarase/histidase</fullName>
    </submittedName>
</protein>
<sequence>MGSKAHTSMLPKQGFITVENRVSIHEGTTEIQRRIEEIGKMCM</sequence>
<dbReference type="Gene3D" id="1.10.275.10">
    <property type="entry name" value="Fumarase/aspartase (N-terminal domain)"/>
    <property type="match status" value="1"/>
</dbReference>
<evidence type="ECO:0000313" key="1">
    <source>
        <dbReference type="EMBL" id="PRQ56712.1"/>
    </source>
</evidence>
<keyword evidence="2" id="KW-1185">Reference proteome</keyword>
<dbReference type="InterPro" id="IPR024083">
    <property type="entry name" value="Fumarase/histidase_N"/>
</dbReference>
<evidence type="ECO:0000313" key="2">
    <source>
        <dbReference type="Proteomes" id="UP000238479"/>
    </source>
</evidence>
<dbReference type="EMBL" id="PDCK01000039">
    <property type="protein sequence ID" value="PRQ56712.1"/>
    <property type="molecule type" value="Genomic_DNA"/>
</dbReference>
<proteinExistence type="predicted"/>
<comment type="caution">
    <text evidence="1">The sequence shown here is derived from an EMBL/GenBank/DDBJ whole genome shotgun (WGS) entry which is preliminary data.</text>
</comment>
<name>A0A2P6SDG7_ROSCH</name>
<dbReference type="Proteomes" id="UP000238479">
    <property type="component" value="Chromosome 1"/>
</dbReference>
<dbReference type="Gramene" id="PRQ56712">
    <property type="protein sequence ID" value="PRQ56712"/>
    <property type="gene ID" value="RchiOBHm_Chr1g0340321"/>
</dbReference>
<dbReference type="AlphaFoldDB" id="A0A2P6SDG7"/>